<dbReference type="EMBL" id="CP011034">
    <property type="protein sequence ID" value="ALS32350.1"/>
    <property type="molecule type" value="Genomic_DNA"/>
</dbReference>
<protein>
    <submittedName>
        <fullName evidence="1">Uncharacterized protein</fullName>
    </submittedName>
</protein>
<proteinExistence type="predicted"/>
<gene>
    <name evidence="1" type="ORF">PTRA_a1084</name>
</gene>
<dbReference type="PATRIC" id="fig|1315283.4.peg.945"/>
<dbReference type="AlphaFoldDB" id="A0A0U2X4Y9"/>
<evidence type="ECO:0000313" key="1">
    <source>
        <dbReference type="EMBL" id="ALS32350.1"/>
    </source>
</evidence>
<sequence>MYEFLATMQVRSDAKSQISRLKRDPNFKLALIAFSTHNLFNKKGAICSFLYILYRYV</sequence>
<evidence type="ECO:0000313" key="2">
    <source>
        <dbReference type="Proteomes" id="UP000065261"/>
    </source>
</evidence>
<reference evidence="1 2" key="1">
    <citation type="submission" date="2015-03" db="EMBL/GenBank/DDBJ databases">
        <authorList>
            <person name="Murphy D."/>
        </authorList>
    </citation>
    <scope>NUCLEOTIDE SEQUENCE [LARGE SCALE GENOMIC DNA]</scope>
    <source>
        <strain evidence="1 2">KMM 520</strain>
    </source>
</reference>
<dbReference type="KEGG" id="ptn:PTRA_a1084"/>
<organism evidence="1">
    <name type="scientific">Pseudoalteromonas translucida KMM 520</name>
    <dbReference type="NCBI Taxonomy" id="1315283"/>
    <lineage>
        <taxon>Bacteria</taxon>
        <taxon>Pseudomonadati</taxon>
        <taxon>Pseudomonadota</taxon>
        <taxon>Gammaproteobacteria</taxon>
        <taxon>Alteromonadales</taxon>
        <taxon>Pseudoalteromonadaceae</taxon>
        <taxon>Pseudoalteromonas</taxon>
    </lineage>
</organism>
<accession>A0A0U2X4Y9</accession>
<name>A0A0U2X4Y9_9GAMM</name>
<dbReference type="Proteomes" id="UP000065261">
    <property type="component" value="Chromosome I"/>
</dbReference>